<reference evidence="7 8" key="1">
    <citation type="journal article" date="2012" name="J. Bacteriol.">
        <title>Draft Genome Sequence of Turicella otitidis ATCC 51513, Isolated from Middle Ear Fluid from a Child with Otitis Media.</title>
        <authorList>
            <person name="Brinkrolf K."/>
            <person name="Schneider J."/>
            <person name="Knecht M."/>
            <person name="Ruckert C."/>
            <person name="Tauch A."/>
        </authorList>
    </citation>
    <scope>NUCLEOTIDE SEQUENCE [LARGE SCALE GENOMIC DNA]</scope>
    <source>
        <strain evidence="7 8">ATCC 51513</strain>
    </source>
</reference>
<dbReference type="Gene3D" id="2.30.42.10">
    <property type="match status" value="1"/>
</dbReference>
<dbReference type="Proteomes" id="UP000011016">
    <property type="component" value="Unassembled WGS sequence"/>
</dbReference>
<dbReference type="SMART" id="SM00228">
    <property type="entry name" value="PDZ"/>
    <property type="match status" value="1"/>
</dbReference>
<keyword evidence="3 7" id="KW-0378">Hydrolase</keyword>
<evidence type="ECO:0000259" key="6">
    <source>
        <dbReference type="PROSITE" id="PS50106"/>
    </source>
</evidence>
<dbReference type="EMBL" id="CAJZ01000079">
    <property type="protein sequence ID" value="CCI83260.1"/>
    <property type="molecule type" value="Genomic_DNA"/>
</dbReference>
<accession>I7KIZ8</accession>
<dbReference type="GO" id="GO:0006508">
    <property type="term" value="P:proteolysis"/>
    <property type="evidence" value="ECO:0007669"/>
    <property type="project" value="UniProtKB-KW"/>
</dbReference>
<evidence type="ECO:0000256" key="4">
    <source>
        <dbReference type="SAM" id="MobiDB-lite"/>
    </source>
</evidence>
<keyword evidence="5" id="KW-0812">Transmembrane</keyword>
<keyword evidence="5" id="KW-0472">Membrane</keyword>
<dbReference type="Gene3D" id="2.40.10.10">
    <property type="entry name" value="Trypsin-like serine proteases"/>
    <property type="match status" value="2"/>
</dbReference>
<evidence type="ECO:0000256" key="1">
    <source>
        <dbReference type="ARBA" id="ARBA00010541"/>
    </source>
</evidence>
<feature type="region of interest" description="Disordered" evidence="4">
    <location>
        <begin position="127"/>
        <end position="147"/>
    </location>
</feature>
<evidence type="ECO:0000256" key="3">
    <source>
        <dbReference type="ARBA" id="ARBA00022801"/>
    </source>
</evidence>
<proteinExistence type="inferred from homology"/>
<dbReference type="RefSeq" id="WP_004601843.1">
    <property type="nucleotide sequence ID" value="NZ_HF541866.1"/>
</dbReference>
<evidence type="ECO:0000256" key="2">
    <source>
        <dbReference type="ARBA" id="ARBA00022670"/>
    </source>
</evidence>
<dbReference type="AlphaFoldDB" id="I7KIZ8"/>
<evidence type="ECO:0000256" key="5">
    <source>
        <dbReference type="SAM" id="Phobius"/>
    </source>
</evidence>
<gene>
    <name evidence="7" type="ORF">BN46_0521</name>
</gene>
<comment type="similarity">
    <text evidence="1">Belongs to the peptidase S1C family.</text>
</comment>
<organism evidence="7 8">
    <name type="scientific">Corynebacterium otitidis ATCC 51513</name>
    <dbReference type="NCBI Taxonomy" id="883169"/>
    <lineage>
        <taxon>Bacteria</taxon>
        <taxon>Bacillati</taxon>
        <taxon>Actinomycetota</taxon>
        <taxon>Actinomycetes</taxon>
        <taxon>Mycobacteriales</taxon>
        <taxon>Corynebacteriaceae</taxon>
        <taxon>Corynebacterium</taxon>
    </lineage>
</organism>
<dbReference type="InterPro" id="IPR001940">
    <property type="entry name" value="Peptidase_S1C"/>
</dbReference>
<protein>
    <submittedName>
        <fullName evidence="7">Putative serine protease PepD</fullName>
        <ecNumber evidence="7">3.4.21.-</ecNumber>
    </submittedName>
</protein>
<dbReference type="SUPFAM" id="SSF50494">
    <property type="entry name" value="Trypsin-like serine proteases"/>
    <property type="match status" value="1"/>
</dbReference>
<keyword evidence="5" id="KW-1133">Transmembrane helix</keyword>
<dbReference type="InterPro" id="IPR043504">
    <property type="entry name" value="Peptidase_S1_PA_chymotrypsin"/>
</dbReference>
<dbReference type="PROSITE" id="PS50106">
    <property type="entry name" value="PDZ"/>
    <property type="match status" value="1"/>
</dbReference>
<dbReference type="Pfam" id="PF13365">
    <property type="entry name" value="Trypsin_2"/>
    <property type="match status" value="1"/>
</dbReference>
<feature type="compositionally biased region" description="Basic and acidic residues" evidence="4">
    <location>
        <begin position="46"/>
        <end position="63"/>
    </location>
</feature>
<comment type="caution">
    <text evidence="7">The sequence shown here is derived from an EMBL/GenBank/DDBJ whole genome shotgun (WGS) entry which is preliminary data.</text>
</comment>
<dbReference type="PRINTS" id="PR00834">
    <property type="entry name" value="PROTEASES2C"/>
</dbReference>
<dbReference type="EC" id="3.4.21.-" evidence="7"/>
<dbReference type="GO" id="GO:0004252">
    <property type="term" value="F:serine-type endopeptidase activity"/>
    <property type="evidence" value="ECO:0007669"/>
    <property type="project" value="InterPro"/>
</dbReference>
<keyword evidence="2 7" id="KW-0645">Protease</keyword>
<dbReference type="Pfam" id="PF13180">
    <property type="entry name" value="PDZ_2"/>
    <property type="match status" value="1"/>
</dbReference>
<feature type="region of interest" description="Disordered" evidence="4">
    <location>
        <begin position="1"/>
        <end position="89"/>
    </location>
</feature>
<feature type="domain" description="PDZ" evidence="6">
    <location>
        <begin position="348"/>
        <end position="434"/>
    </location>
</feature>
<dbReference type="InterPro" id="IPR001478">
    <property type="entry name" value="PDZ"/>
</dbReference>
<feature type="compositionally biased region" description="Basic and acidic residues" evidence="4">
    <location>
        <begin position="1"/>
        <end position="24"/>
    </location>
</feature>
<dbReference type="PANTHER" id="PTHR43343:SF3">
    <property type="entry name" value="PROTEASE DO-LIKE 8, CHLOROPLASTIC"/>
    <property type="match status" value="1"/>
</dbReference>
<evidence type="ECO:0000313" key="8">
    <source>
        <dbReference type="Proteomes" id="UP000011016"/>
    </source>
</evidence>
<sequence>MRDMNGSGDTDRPEGRRHGARPEDDNNPYSRGGEGYRGSWASNWGGRDEREADGRSRGGDEGARTFSFSYDDPSGEPEHADDSDTKTTNGGRKVGLGAAVALAAVAAVAAGTISGLIVGQVGSNDAVSSLDAPSVQQEDTTGEESTGVEAVAEAVLPSVVSIQVLSTQGSGEGSGSIISSDGLVLTNNHVVSAAQNGGRLQVTLNNGEAHPAEFVASDPSTDVALIKISGVSDLPVMEFGDSDQLKVGQPVVAIGSPLGLSSTVTTGIISAKNRPVRASDGGGESSLIDGLQTDAAINPGNSGGPLVDMQGHLVGMNSAIASLSGGGSEGQGGSIGLGFAIPANFAKRVATQLNETGEATYPTLGVQVRPSLSEPGALVAGVVDGSPADEAGIVDGESITKVDDRKIDSADALVAAIRSSEFGQTVTLEVTGDNGDTREVEVTLTDGEE</sequence>
<dbReference type="InterPro" id="IPR051201">
    <property type="entry name" value="Chloro_Bact_Ser_Proteases"/>
</dbReference>
<evidence type="ECO:0000313" key="7">
    <source>
        <dbReference type="EMBL" id="CCI83260.1"/>
    </source>
</evidence>
<dbReference type="SUPFAM" id="SSF50156">
    <property type="entry name" value="PDZ domain-like"/>
    <property type="match status" value="1"/>
</dbReference>
<feature type="compositionally biased region" description="Basic and acidic residues" evidence="4">
    <location>
        <begin position="76"/>
        <end position="85"/>
    </location>
</feature>
<dbReference type="PANTHER" id="PTHR43343">
    <property type="entry name" value="PEPTIDASE S12"/>
    <property type="match status" value="1"/>
</dbReference>
<feature type="transmembrane region" description="Helical" evidence="5">
    <location>
        <begin position="94"/>
        <end position="118"/>
    </location>
</feature>
<dbReference type="InterPro" id="IPR036034">
    <property type="entry name" value="PDZ_sf"/>
</dbReference>
<dbReference type="InterPro" id="IPR009003">
    <property type="entry name" value="Peptidase_S1_PA"/>
</dbReference>
<name>I7KIZ8_9CORY</name>